<reference evidence="2 3" key="1">
    <citation type="submission" date="2017-10" db="EMBL/GenBank/DDBJ databases">
        <title>Streptomyces alboflavus Genome sequencing and assembly.</title>
        <authorList>
            <person name="Wang Y."/>
            <person name="Du B."/>
            <person name="Ding Y."/>
            <person name="Liu H."/>
            <person name="Hou Q."/>
            <person name="Liu K."/>
            <person name="Wang C."/>
            <person name="Yao L."/>
        </authorList>
    </citation>
    <scope>NUCLEOTIDE SEQUENCE [LARGE SCALE GENOMIC DNA]</scope>
    <source>
        <strain evidence="2 3">MDJK44</strain>
        <plasmid evidence="3">Plasmid pmdjk44.1</plasmid>
    </source>
</reference>
<geneLocation type="plasmid" evidence="3">
    <name>pmdjk44.1</name>
</geneLocation>
<dbReference type="Pfam" id="PF13304">
    <property type="entry name" value="AAA_21"/>
    <property type="match status" value="1"/>
</dbReference>
<keyword evidence="2" id="KW-0614">Plasmid</keyword>
<proteinExistence type="predicted"/>
<dbReference type="KEGG" id="salf:SMD44_p10201"/>
<dbReference type="AlphaFoldDB" id="A0A291W329"/>
<protein>
    <recommendedName>
        <fullName evidence="1">ATPase AAA-type core domain-containing protein</fullName>
    </recommendedName>
</protein>
<accession>A0A291W329</accession>
<dbReference type="GO" id="GO:0005524">
    <property type="term" value="F:ATP binding"/>
    <property type="evidence" value="ECO:0007669"/>
    <property type="project" value="InterPro"/>
</dbReference>
<dbReference type="SUPFAM" id="SSF52540">
    <property type="entry name" value="P-loop containing nucleoside triphosphate hydrolases"/>
    <property type="match status" value="1"/>
</dbReference>
<dbReference type="RefSeq" id="WP_159399810.1">
    <property type="nucleotide sequence ID" value="NZ_CP023976.1"/>
</dbReference>
<evidence type="ECO:0000259" key="1">
    <source>
        <dbReference type="Pfam" id="PF13304"/>
    </source>
</evidence>
<evidence type="ECO:0000313" key="3">
    <source>
        <dbReference type="Proteomes" id="UP000195880"/>
    </source>
</evidence>
<dbReference type="PANTHER" id="PTHR40396:SF1">
    <property type="entry name" value="ATPASE AAA-TYPE CORE DOMAIN-CONTAINING PROTEIN"/>
    <property type="match status" value="1"/>
</dbReference>
<dbReference type="PANTHER" id="PTHR40396">
    <property type="entry name" value="ATPASE-LIKE PROTEIN"/>
    <property type="match status" value="1"/>
</dbReference>
<evidence type="ECO:0000313" key="2">
    <source>
        <dbReference type="EMBL" id="ATM24700.1"/>
    </source>
</evidence>
<dbReference type="InterPro" id="IPR003959">
    <property type="entry name" value="ATPase_AAA_core"/>
</dbReference>
<dbReference type="EMBL" id="CP023976">
    <property type="protein sequence ID" value="ATM24700.1"/>
    <property type="molecule type" value="Genomic_DNA"/>
</dbReference>
<dbReference type="GO" id="GO:0016887">
    <property type="term" value="F:ATP hydrolysis activity"/>
    <property type="evidence" value="ECO:0007669"/>
    <property type="project" value="InterPro"/>
</dbReference>
<name>A0A291W329_9ACTN</name>
<gene>
    <name evidence="2" type="ORF">SMD44_p10201</name>
</gene>
<sequence>MPHSVVSTTPFESIGPGTHLVAFRVTNVGSVRRTEELDLTVSEAQAEGTFPVPAASNTRAVAAVAALFGANASGTSTLLRAMADMRTAVVTSCARPIAGATRAHRPFALSPNDRDAPSSYEIELVREGEQWTYGFSVSSRGVEREWLSCLTQDAGLRTWIDRDATRADRGENAYRWPSGTPDAEQLEHLGGERTLALSLGGPLQVAPFKTVFDFFRTELLLISPRDVEQQERARARLAESTVLRQQVGSLLQVADLGVDAVEVAADGSVKLAHRSAGGGSMLLDWYLESSGTRALVLVLERVLWALENGSVILIDGLGSPLHARLSEEIVRVFLSPQSNARHAQLLCTSHATALLGESAYERALEPHHVWLAERGPDGSTEVSPLSAAQPAKDEDLADSYLAGAFGSIPRLGQGQVGRAALAAHHTTAT</sequence>
<feature type="domain" description="ATPase AAA-type core" evidence="1">
    <location>
        <begin position="64"/>
        <end position="355"/>
    </location>
</feature>
<organism evidence="2 3">
    <name type="scientific">Streptomyces alboflavus</name>
    <dbReference type="NCBI Taxonomy" id="67267"/>
    <lineage>
        <taxon>Bacteria</taxon>
        <taxon>Bacillati</taxon>
        <taxon>Actinomycetota</taxon>
        <taxon>Actinomycetes</taxon>
        <taxon>Kitasatosporales</taxon>
        <taxon>Streptomycetaceae</taxon>
        <taxon>Streptomyces</taxon>
    </lineage>
</organism>
<dbReference type="OrthoDB" id="9809324at2"/>
<dbReference type="Proteomes" id="UP000195880">
    <property type="component" value="Plasmid pMDJK44.1"/>
</dbReference>
<keyword evidence="3" id="KW-1185">Reference proteome</keyword>
<dbReference type="InterPro" id="IPR027417">
    <property type="entry name" value="P-loop_NTPase"/>
</dbReference>